<gene>
    <name evidence="1" type="ORF">XIS1_890007</name>
</gene>
<protein>
    <submittedName>
        <fullName evidence="1">Uncharacterized protein</fullName>
    </submittedName>
</protein>
<dbReference type="AlphaFoldDB" id="A0A1N6N1D0"/>
<accession>A0A1N6N1D0</accession>
<organism evidence="1 2">
    <name type="scientific">Xenorhabdus innexi</name>
    <dbReference type="NCBI Taxonomy" id="290109"/>
    <lineage>
        <taxon>Bacteria</taxon>
        <taxon>Pseudomonadati</taxon>
        <taxon>Pseudomonadota</taxon>
        <taxon>Gammaproteobacteria</taxon>
        <taxon>Enterobacterales</taxon>
        <taxon>Morganellaceae</taxon>
        <taxon>Xenorhabdus</taxon>
    </lineage>
</organism>
<proteinExistence type="predicted"/>
<dbReference type="Proteomes" id="UP000196435">
    <property type="component" value="Unassembled WGS sequence"/>
</dbReference>
<name>A0A1N6N1D0_9GAMM</name>
<sequence>MFDLKTGIQITDWMKFLLKLFGNEKKIKPIFLAPFVELYGVKNIGFN</sequence>
<reference evidence="2" key="1">
    <citation type="submission" date="2016-12" db="EMBL/GenBank/DDBJ databases">
        <authorList>
            <person name="Gaudriault S."/>
        </authorList>
    </citation>
    <scope>NUCLEOTIDE SEQUENCE [LARGE SCALE GENOMIC DNA]</scope>
    <source>
        <strain evidence="2">HGB1681 (deposited as PTA-6826 in the American Type Culture Collection)</strain>
    </source>
</reference>
<evidence type="ECO:0000313" key="2">
    <source>
        <dbReference type="Proteomes" id="UP000196435"/>
    </source>
</evidence>
<dbReference type="EMBL" id="FTLG01000235">
    <property type="protein sequence ID" value="SIP74859.1"/>
    <property type="molecule type" value="Genomic_DNA"/>
</dbReference>
<evidence type="ECO:0000313" key="1">
    <source>
        <dbReference type="EMBL" id="SIP74859.1"/>
    </source>
</evidence>